<dbReference type="RefSeq" id="XP_028518809.1">
    <property type="nucleotide sequence ID" value="XM_028663008.1"/>
</dbReference>
<protein>
    <recommendedName>
        <fullName evidence="4">Centromere protein P</fullName>
    </recommendedName>
</protein>
<dbReference type="PANTHER" id="PTHR28577:SF1">
    <property type="entry name" value="CENTROMERE PROTEIN P"/>
    <property type="match status" value="1"/>
</dbReference>
<evidence type="ECO:0008006" key="4">
    <source>
        <dbReference type="Google" id="ProtNLM"/>
    </source>
</evidence>
<proteinExistence type="predicted"/>
<evidence type="ECO:0000256" key="1">
    <source>
        <dbReference type="SAM" id="Coils"/>
    </source>
</evidence>
<dbReference type="RefSeq" id="XP_020914081.1">
    <property type="nucleotide sequence ID" value="XM_021058422.2"/>
</dbReference>
<evidence type="ECO:0000313" key="2">
    <source>
        <dbReference type="EnsemblMetazoa" id="XP_028518809.1"/>
    </source>
</evidence>
<keyword evidence="1" id="KW-0175">Coiled coil</keyword>
<dbReference type="PANTHER" id="PTHR28577">
    <property type="entry name" value="CENTROMERE PROTEIN P"/>
    <property type="match status" value="1"/>
</dbReference>
<accession>A0A913YUC6</accession>
<sequence>MSKRKRKQVSGSKNYYLQKIDELSKEISELEEECDQREKNLAQKFSLKTLDEVVKKLSLTTSTDATRDYKSQSNTEEEINSLLTIKEKLETLTGFVFEEDKALLVSSTDDNNNETTKCWRRLLTGKCLDLSFEVDFITEEKQVCPVQDGDTKEQGQISAKISKLQVKIDDPLAKDELEIFISNAEQERSLGTVLQVLSQYSQYYSSRYKTFHHFNTKYPEYVCFLNGPKWSNFMELRNVERNGLHFTVCWEIHIDKFGNVVPQIDAFVCSPVEVEGADDVVSSTPEQFRKILSQFGVEEAIELLISIVKE</sequence>
<reference evidence="2" key="1">
    <citation type="submission" date="2022-11" db="UniProtKB">
        <authorList>
            <consortium name="EnsemblMetazoa"/>
        </authorList>
    </citation>
    <scope>IDENTIFICATION</scope>
</reference>
<dbReference type="OrthoDB" id="5976950at2759"/>
<dbReference type="Proteomes" id="UP000887567">
    <property type="component" value="Unplaced"/>
</dbReference>
<keyword evidence="3" id="KW-1185">Reference proteome</keyword>
<dbReference type="GO" id="GO:0005634">
    <property type="term" value="C:nucleus"/>
    <property type="evidence" value="ECO:0007669"/>
    <property type="project" value="TreeGrafter"/>
</dbReference>
<dbReference type="OMA" id="TYAEWYE"/>
<dbReference type="GeneID" id="110251692"/>
<name>A0A913YUC6_EXADI</name>
<dbReference type="AlphaFoldDB" id="A0A913YUC6"/>
<organism evidence="2 3">
    <name type="scientific">Exaiptasia diaphana</name>
    <name type="common">Tropical sea anemone</name>
    <name type="synonym">Aiptasia pulchella</name>
    <dbReference type="NCBI Taxonomy" id="2652724"/>
    <lineage>
        <taxon>Eukaryota</taxon>
        <taxon>Metazoa</taxon>
        <taxon>Cnidaria</taxon>
        <taxon>Anthozoa</taxon>
        <taxon>Hexacorallia</taxon>
        <taxon>Actiniaria</taxon>
        <taxon>Aiptasiidae</taxon>
        <taxon>Exaiptasia</taxon>
    </lineage>
</organism>
<feature type="coiled-coil region" evidence="1">
    <location>
        <begin position="13"/>
        <end position="47"/>
    </location>
</feature>
<dbReference type="KEGG" id="epa:110251692"/>
<dbReference type="EnsemblMetazoa" id="XM_021058422.2">
    <property type="protein sequence ID" value="XP_020914081.1"/>
    <property type="gene ID" value="LOC110251692"/>
</dbReference>
<dbReference type="GO" id="GO:0034080">
    <property type="term" value="P:CENP-A containing chromatin assembly"/>
    <property type="evidence" value="ECO:0007669"/>
    <property type="project" value="InterPro"/>
</dbReference>
<dbReference type="Pfam" id="PF13096">
    <property type="entry name" value="CENP-P"/>
    <property type="match status" value="1"/>
</dbReference>
<dbReference type="EnsemblMetazoa" id="XM_028663008.1">
    <property type="protein sequence ID" value="XP_028518809.1"/>
    <property type="gene ID" value="LOC110251692"/>
</dbReference>
<evidence type="ECO:0000313" key="3">
    <source>
        <dbReference type="Proteomes" id="UP000887567"/>
    </source>
</evidence>
<dbReference type="GO" id="GO:0000775">
    <property type="term" value="C:chromosome, centromeric region"/>
    <property type="evidence" value="ECO:0007669"/>
    <property type="project" value="InterPro"/>
</dbReference>
<dbReference type="InterPro" id="IPR027801">
    <property type="entry name" value="CENP-P"/>
</dbReference>